<dbReference type="PRINTS" id="PR00469">
    <property type="entry name" value="PNDRDTASEII"/>
</dbReference>
<reference evidence="6 7" key="2">
    <citation type="submission" date="2013-04" db="EMBL/GenBank/DDBJ databases">
        <title>The Genome Sequence of Bilophila wadsworthia 3_1_6.</title>
        <authorList>
            <consortium name="The Broad Institute Genomics Platform"/>
            <person name="Earl A."/>
            <person name="Ward D."/>
            <person name="Feldgarden M."/>
            <person name="Gevers D."/>
            <person name="Sibley C."/>
            <person name="Strauss J."/>
            <person name="Allen-Vercoe E."/>
            <person name="Walker B."/>
            <person name="Young S."/>
            <person name="Zeng Q."/>
            <person name="Gargeya S."/>
            <person name="Fitzgerald M."/>
            <person name="Haas B."/>
            <person name="Abouelleil A."/>
            <person name="Allen A.W."/>
            <person name="Alvarado L."/>
            <person name="Arachchi H.M."/>
            <person name="Berlin A.M."/>
            <person name="Chapman S.B."/>
            <person name="Gainer-Dewar J."/>
            <person name="Goldberg J."/>
            <person name="Griggs A."/>
            <person name="Gujja S."/>
            <person name="Hansen M."/>
            <person name="Howarth C."/>
            <person name="Imamovic A."/>
            <person name="Ireland A."/>
            <person name="Larimer J."/>
            <person name="McCowan C."/>
            <person name="Murphy C."/>
            <person name="Pearson M."/>
            <person name="Poon T.W."/>
            <person name="Priest M."/>
            <person name="Roberts A."/>
            <person name="Saif S."/>
            <person name="Shea T."/>
            <person name="Sisk P."/>
            <person name="Sykes S."/>
            <person name="Wortman J."/>
            <person name="Nusbaum C."/>
            <person name="Birren B."/>
        </authorList>
    </citation>
    <scope>NUCLEOTIDE SEQUENCE [LARGE SCALE GENOMIC DNA]</scope>
    <source>
        <strain evidence="6 7">3_1_6</strain>
    </source>
</reference>
<dbReference type="PANTHER" id="PTHR48105">
    <property type="entry name" value="THIOREDOXIN REDUCTASE 1-RELATED-RELATED"/>
    <property type="match status" value="1"/>
</dbReference>
<dbReference type="InterPro" id="IPR012336">
    <property type="entry name" value="Thioredoxin-like_fold"/>
</dbReference>
<feature type="compositionally biased region" description="Low complexity" evidence="3">
    <location>
        <begin position="326"/>
        <end position="345"/>
    </location>
</feature>
<feature type="domain" description="FAD/NAD(P)-binding" evidence="4">
    <location>
        <begin position="10"/>
        <end position="301"/>
    </location>
</feature>
<dbReference type="eggNOG" id="COG3634">
    <property type="taxonomic scope" value="Bacteria"/>
</dbReference>
<protein>
    <submittedName>
        <fullName evidence="6">Thioredoxin-disulfide reductase</fullName>
    </submittedName>
</protein>
<organism evidence="6 7">
    <name type="scientific">Bilophila wadsworthia (strain 3_1_6)</name>
    <dbReference type="NCBI Taxonomy" id="563192"/>
    <lineage>
        <taxon>Bacteria</taxon>
        <taxon>Pseudomonadati</taxon>
        <taxon>Thermodesulfobacteriota</taxon>
        <taxon>Desulfovibrionia</taxon>
        <taxon>Desulfovibrionales</taxon>
        <taxon>Desulfovibrionaceae</taxon>
        <taxon>Bilophila</taxon>
    </lineage>
</organism>
<evidence type="ECO:0000313" key="6">
    <source>
        <dbReference type="EMBL" id="EFV42865.1"/>
    </source>
</evidence>
<comment type="caution">
    <text evidence="6">The sequence shown here is derived from an EMBL/GenBank/DDBJ whole genome shotgun (WGS) entry which is preliminary data.</text>
</comment>
<dbReference type="Gene3D" id="3.50.50.60">
    <property type="entry name" value="FAD/NAD(P)-binding domain"/>
    <property type="match status" value="2"/>
</dbReference>
<dbReference type="RefSeq" id="WP_005030062.1">
    <property type="nucleotide sequence ID" value="NZ_KE150241.1"/>
</dbReference>
<evidence type="ECO:0000259" key="5">
    <source>
        <dbReference type="Pfam" id="PF13192"/>
    </source>
</evidence>
<dbReference type="SUPFAM" id="SSF52833">
    <property type="entry name" value="Thioredoxin-like"/>
    <property type="match status" value="2"/>
</dbReference>
<dbReference type="InterPro" id="IPR036188">
    <property type="entry name" value="FAD/NAD-bd_sf"/>
</dbReference>
<dbReference type="AlphaFoldDB" id="E5YAX0"/>
<dbReference type="Gene3D" id="3.40.30.80">
    <property type="match status" value="1"/>
</dbReference>
<dbReference type="SUPFAM" id="SSF51905">
    <property type="entry name" value="FAD/NAD(P)-binding domain"/>
    <property type="match status" value="1"/>
</dbReference>
<dbReference type="InterPro" id="IPR036249">
    <property type="entry name" value="Thioredoxin-like_sf"/>
</dbReference>
<reference evidence="6 7" key="1">
    <citation type="submission" date="2010-10" db="EMBL/GenBank/DDBJ databases">
        <authorList>
            <consortium name="The Broad Institute Genome Sequencing Platform"/>
            <person name="Ward D."/>
            <person name="Earl A."/>
            <person name="Feldgarden M."/>
            <person name="Young S.K."/>
            <person name="Gargeya S."/>
            <person name="Zeng Q."/>
            <person name="Alvarado L."/>
            <person name="Berlin A."/>
            <person name="Bochicchio J."/>
            <person name="Chapman S.B."/>
            <person name="Chen Z."/>
            <person name="Freedman E."/>
            <person name="Gellesch M."/>
            <person name="Goldberg J."/>
            <person name="Griggs A."/>
            <person name="Gujja S."/>
            <person name="Heilman E."/>
            <person name="Heiman D."/>
            <person name="Howarth C."/>
            <person name="Mehta T."/>
            <person name="Neiman D."/>
            <person name="Pearson M."/>
            <person name="Roberts A."/>
            <person name="Saif S."/>
            <person name="Shea T."/>
            <person name="Shenoy N."/>
            <person name="Sisk P."/>
            <person name="Stolte C."/>
            <person name="Sykes S."/>
            <person name="White J."/>
            <person name="Yandava C."/>
            <person name="Allen-Vercoe E."/>
            <person name="Sibley C."/>
            <person name="Ambrose C.E."/>
            <person name="Strauss J."/>
            <person name="Daigneault M."/>
            <person name="Haas B."/>
            <person name="Nusbaum C."/>
            <person name="Birren B."/>
        </authorList>
    </citation>
    <scope>NUCLEOTIDE SEQUENCE [LARGE SCALE GENOMIC DNA]</scope>
    <source>
        <strain evidence="6 7">3_1_6</strain>
    </source>
</reference>
<dbReference type="Pfam" id="PF13192">
    <property type="entry name" value="Thioredoxin_3"/>
    <property type="match status" value="1"/>
</dbReference>
<dbReference type="eggNOG" id="COG0492">
    <property type="taxonomic scope" value="Bacteria"/>
</dbReference>
<keyword evidence="1" id="KW-0285">Flavoprotein</keyword>
<keyword evidence="2" id="KW-0560">Oxidoreductase</keyword>
<dbReference type="GO" id="GO:0016491">
    <property type="term" value="F:oxidoreductase activity"/>
    <property type="evidence" value="ECO:0007669"/>
    <property type="project" value="UniProtKB-KW"/>
</dbReference>
<dbReference type="GeneID" id="78087534"/>
<dbReference type="InterPro" id="IPR044142">
    <property type="entry name" value="AhpF_NTD_N"/>
</dbReference>
<name>E5YAX0_BILW3</name>
<keyword evidence="7" id="KW-1185">Reference proteome</keyword>
<sequence>MDAGRAADLYDAVVVGGGPAGLAAALYLARARYRVLVVEKDTFGGQITITAEVVNYPGVEKTEGHSLTETMRRQALHFGAEFLLAEAQGIDVDGDFRIVRTSRGAFRCFAVLLATGAHPRKVGFEGEETFRGRGVAYCATCDGGFFTDRDVFVVGGGFAAAEEAMFLTRYARSVTMLVRRSTLSCAESIAEQVLAHESVRVRFNTVLEAVEGDTALRRAVFRDTVTGRLETYAPPEGETFGVFVFAGYEPASRLAEGLAELTGQGNIVTDREQRTRTEGVYAAGDVCDKRLRQVVTAVSDGAVAATSIERYAADMQRKTGLRPQRPATAPASSGASKASAPSGNARETEGGFLTAEQREQLAGVFARMERPLILKAEPDSRPVSEDLRRMLMELAALTDKLTVEWTPPSDGPERPCVRVLRADGTDTGIAFHGVPGGHEFNSFVVGLYNAAGPGQSIDPALAEAIAAIDRPLDLQIVVALSCTMCPELVIAAQKIAASNPLVTAKVYDVNHFPELRERYKIMSVPCLIINKAKVAFGKKTLGQLLELLAEPEAGQTG</sequence>
<dbReference type="HOGENOM" id="CLU_031864_5_4_7"/>
<dbReference type="InterPro" id="IPR050097">
    <property type="entry name" value="Ferredoxin-NADP_redctase_2"/>
</dbReference>
<dbReference type="STRING" id="563192.HMPREF0179_03341"/>
<dbReference type="Pfam" id="PF07992">
    <property type="entry name" value="Pyr_redox_2"/>
    <property type="match status" value="1"/>
</dbReference>
<dbReference type="OrthoDB" id="5419931at2"/>
<evidence type="ECO:0000256" key="2">
    <source>
        <dbReference type="ARBA" id="ARBA00023002"/>
    </source>
</evidence>
<dbReference type="InterPro" id="IPR023753">
    <property type="entry name" value="FAD/NAD-binding_dom"/>
</dbReference>
<proteinExistence type="predicted"/>
<gene>
    <name evidence="6" type="ORF">HMPREF0179_03341</name>
</gene>
<accession>E5YAX0</accession>
<feature type="domain" description="Thioredoxin-like fold" evidence="5">
    <location>
        <begin position="475"/>
        <end position="546"/>
    </location>
</feature>
<evidence type="ECO:0000313" key="7">
    <source>
        <dbReference type="Proteomes" id="UP000006034"/>
    </source>
</evidence>
<feature type="region of interest" description="Disordered" evidence="3">
    <location>
        <begin position="316"/>
        <end position="349"/>
    </location>
</feature>
<dbReference type="CDD" id="cd02974">
    <property type="entry name" value="AhpF_NTD_N"/>
    <property type="match status" value="1"/>
</dbReference>
<dbReference type="Proteomes" id="UP000006034">
    <property type="component" value="Unassembled WGS sequence"/>
</dbReference>
<evidence type="ECO:0000256" key="3">
    <source>
        <dbReference type="SAM" id="MobiDB-lite"/>
    </source>
</evidence>
<dbReference type="PRINTS" id="PR00368">
    <property type="entry name" value="FADPNR"/>
</dbReference>
<evidence type="ECO:0000259" key="4">
    <source>
        <dbReference type="Pfam" id="PF07992"/>
    </source>
</evidence>
<dbReference type="EMBL" id="ADCP02000004">
    <property type="protein sequence ID" value="EFV42865.1"/>
    <property type="molecule type" value="Genomic_DNA"/>
</dbReference>
<evidence type="ECO:0000256" key="1">
    <source>
        <dbReference type="ARBA" id="ARBA00022630"/>
    </source>
</evidence>